<gene>
    <name evidence="2" type="ordered locus">MTES_3041</name>
</gene>
<name>E8NBE8_MICTS</name>
<dbReference type="HOGENOM" id="CLU_1765934_0_0_11"/>
<feature type="region of interest" description="Disordered" evidence="1">
    <location>
        <begin position="127"/>
        <end position="147"/>
    </location>
</feature>
<protein>
    <submittedName>
        <fullName evidence="2">HrpA-like helicase</fullName>
    </submittedName>
</protein>
<keyword evidence="2" id="KW-0378">Hydrolase</keyword>
<dbReference type="OrthoDB" id="5148048at2"/>
<proteinExistence type="predicted"/>
<evidence type="ECO:0000313" key="3">
    <source>
        <dbReference type="Proteomes" id="UP000008975"/>
    </source>
</evidence>
<dbReference type="InterPro" id="IPR038165">
    <property type="entry name" value="FlgT_C_sf"/>
</dbReference>
<dbReference type="Gene3D" id="2.40.10.410">
    <property type="entry name" value="FlgT, C-terminal domain"/>
    <property type="match status" value="1"/>
</dbReference>
<dbReference type="KEGG" id="mts:MTES_3041"/>
<dbReference type="Proteomes" id="UP000008975">
    <property type="component" value="Chromosome"/>
</dbReference>
<keyword evidence="2" id="KW-0067">ATP-binding</keyword>
<accession>E8NBE8</accession>
<sequence>MARELNAKVARVMSALSIAINVGEDAGVAVGDKVVSWRFVDVTDPDTDDVLGSVRLVNLRLTVSETYERFALARVQYETPNFLSGLFQPSKVIASSERALDESAVVLDVGDPVTVFISDDLLALTADGGESESVENGERVNETDQPT</sequence>
<reference evidence="2 3" key="1">
    <citation type="journal article" date="2011" name="J. Bacteriol.">
        <title>Genome sequence of Microbacterium testaceum StLB037, an N-acylhomoserine lactone-degrading bacterium isolated from potato leaves.</title>
        <authorList>
            <person name="Morohoshi T."/>
            <person name="Wang W.-Z."/>
            <person name="Someya N."/>
            <person name="Ikeda T."/>
        </authorList>
    </citation>
    <scope>NUCLEOTIDE SEQUENCE [LARGE SCALE GENOMIC DNA]</scope>
    <source>
        <strain evidence="2 3">StLB037</strain>
    </source>
</reference>
<organism evidence="2 3">
    <name type="scientific">Microbacterium testaceum (strain StLB037)</name>
    <dbReference type="NCBI Taxonomy" id="979556"/>
    <lineage>
        <taxon>Bacteria</taxon>
        <taxon>Bacillati</taxon>
        <taxon>Actinomycetota</taxon>
        <taxon>Actinomycetes</taxon>
        <taxon>Micrococcales</taxon>
        <taxon>Microbacteriaceae</taxon>
        <taxon>Microbacterium</taxon>
    </lineage>
</organism>
<reference key="2">
    <citation type="submission" date="2011-02" db="EMBL/GenBank/DDBJ databases">
        <title>Genome sequence of Microbacterium testaceum StLB037.</title>
        <authorList>
            <person name="Morohoshi T."/>
            <person name="Wang W.Z."/>
            <person name="Someya N."/>
            <person name="Ikeda T."/>
        </authorList>
    </citation>
    <scope>NUCLEOTIDE SEQUENCE</scope>
    <source>
        <strain>StLB037</strain>
    </source>
</reference>
<dbReference type="EMBL" id="AP012052">
    <property type="protein sequence ID" value="BAJ76005.1"/>
    <property type="molecule type" value="Genomic_DNA"/>
</dbReference>
<feature type="compositionally biased region" description="Basic and acidic residues" evidence="1">
    <location>
        <begin position="136"/>
        <end position="147"/>
    </location>
</feature>
<evidence type="ECO:0000313" key="2">
    <source>
        <dbReference type="EMBL" id="BAJ76005.1"/>
    </source>
</evidence>
<keyword evidence="2" id="KW-0347">Helicase</keyword>
<dbReference type="GO" id="GO:0004386">
    <property type="term" value="F:helicase activity"/>
    <property type="evidence" value="ECO:0007669"/>
    <property type="project" value="UniProtKB-KW"/>
</dbReference>
<keyword evidence="2" id="KW-0547">Nucleotide-binding</keyword>
<dbReference type="RefSeq" id="WP_013586127.1">
    <property type="nucleotide sequence ID" value="NC_015125.1"/>
</dbReference>
<dbReference type="AlphaFoldDB" id="E8NBE8"/>
<evidence type="ECO:0000256" key="1">
    <source>
        <dbReference type="SAM" id="MobiDB-lite"/>
    </source>
</evidence>